<dbReference type="Gene3D" id="2.20.25.240">
    <property type="match status" value="1"/>
</dbReference>
<proteinExistence type="predicted"/>
<evidence type="ECO:0000259" key="5">
    <source>
        <dbReference type="Pfam" id="PF04500"/>
    </source>
</evidence>
<dbReference type="Pfam" id="PF04500">
    <property type="entry name" value="FLYWCH"/>
    <property type="match status" value="1"/>
</dbReference>
<feature type="domain" description="FLYWCH-type" evidence="5">
    <location>
        <begin position="4"/>
        <end position="68"/>
    </location>
</feature>
<evidence type="ECO:0000256" key="4">
    <source>
        <dbReference type="SAM" id="MobiDB-lite"/>
    </source>
</evidence>
<evidence type="ECO:0000256" key="1">
    <source>
        <dbReference type="ARBA" id="ARBA00022723"/>
    </source>
</evidence>
<reference evidence="7" key="1">
    <citation type="submission" date="2022-11" db="UniProtKB">
        <authorList>
            <consortium name="WormBaseParasite"/>
        </authorList>
    </citation>
    <scope>IDENTIFICATION</scope>
</reference>
<dbReference type="WBParaSite" id="jg331">
    <property type="protein sequence ID" value="jg331"/>
    <property type="gene ID" value="jg331"/>
</dbReference>
<dbReference type="AlphaFoldDB" id="A0A915E8W9"/>
<dbReference type="InterPro" id="IPR007588">
    <property type="entry name" value="Znf_FLYWCH"/>
</dbReference>
<evidence type="ECO:0000256" key="2">
    <source>
        <dbReference type="ARBA" id="ARBA00022771"/>
    </source>
</evidence>
<sequence length="74" mass="8365">MEALRSEKGKHLGHLDDFLYWKHSSRGINSYWRCIFYESGADGETSSKCRGRAVSSGTEATMTQKHNHFGDRAA</sequence>
<name>A0A915E8W9_9BILA</name>
<accession>A0A915E8W9</accession>
<keyword evidence="1" id="KW-0479">Metal-binding</keyword>
<organism evidence="6 7">
    <name type="scientific">Ditylenchus dipsaci</name>
    <dbReference type="NCBI Taxonomy" id="166011"/>
    <lineage>
        <taxon>Eukaryota</taxon>
        <taxon>Metazoa</taxon>
        <taxon>Ecdysozoa</taxon>
        <taxon>Nematoda</taxon>
        <taxon>Chromadorea</taxon>
        <taxon>Rhabditida</taxon>
        <taxon>Tylenchina</taxon>
        <taxon>Tylenchomorpha</taxon>
        <taxon>Sphaerularioidea</taxon>
        <taxon>Anguinidae</taxon>
        <taxon>Anguininae</taxon>
        <taxon>Ditylenchus</taxon>
    </lineage>
</organism>
<keyword evidence="2" id="KW-0863">Zinc-finger</keyword>
<keyword evidence="6" id="KW-1185">Reference proteome</keyword>
<evidence type="ECO:0000313" key="7">
    <source>
        <dbReference type="WBParaSite" id="jg331"/>
    </source>
</evidence>
<dbReference type="GO" id="GO:0008270">
    <property type="term" value="F:zinc ion binding"/>
    <property type="evidence" value="ECO:0007669"/>
    <property type="project" value="UniProtKB-KW"/>
</dbReference>
<dbReference type="Proteomes" id="UP000887574">
    <property type="component" value="Unplaced"/>
</dbReference>
<protein>
    <submittedName>
        <fullName evidence="7">FLYWCH-type domain-containing protein</fullName>
    </submittedName>
</protein>
<feature type="region of interest" description="Disordered" evidence="4">
    <location>
        <begin position="55"/>
        <end position="74"/>
    </location>
</feature>
<keyword evidence="3" id="KW-0862">Zinc</keyword>
<feature type="compositionally biased region" description="Polar residues" evidence="4">
    <location>
        <begin position="55"/>
        <end position="64"/>
    </location>
</feature>
<evidence type="ECO:0000256" key="3">
    <source>
        <dbReference type="ARBA" id="ARBA00022833"/>
    </source>
</evidence>
<evidence type="ECO:0000313" key="6">
    <source>
        <dbReference type="Proteomes" id="UP000887574"/>
    </source>
</evidence>